<feature type="region of interest" description="Disordered" evidence="1">
    <location>
        <begin position="351"/>
        <end position="427"/>
    </location>
</feature>
<name>A0A5J4UVS1_9EUKA</name>
<sequence>MPNAISSANKLAELSFRPGFIPTSQMIDDILFPSLSGFIELLKSLTKQLINIMKRFGNNFSSINKDTNKNEKTREQSSLIYPIDVVSNIQSLLNTSLNQFCQITHQLESENNLPQFIIPRVDLLSSITTAVETCAFYIEVYRGCQTPINSHTQIIPSNALAVFRAAVVPILLNPSHQRARNQIYKEIYQCIQHTQRMMTLVIFGDRNKYKGENYQNFRSESQSPNSRYRFDINNQSKPKKKKSNKKDKNETSSTENKTKTSTKHKKIISQQNPSSPQHPIYAIQRTPTGTRVPLGMVVDKEGYETWSEHVDRMGFHIQTHPDKLDEEIIRRQMQVKKSNWKVNGQKKELEFNEGCMSRKRNESKQRKKKRIKKIKKQLDEKRSNGEEQINEGDKSNEKRRRRIKSKEQDGKSQEESDSLTGDEESKK</sequence>
<evidence type="ECO:0000256" key="1">
    <source>
        <dbReference type="SAM" id="MobiDB-lite"/>
    </source>
</evidence>
<accession>A0A5J4UVS1</accession>
<dbReference type="Proteomes" id="UP000324800">
    <property type="component" value="Unassembled WGS sequence"/>
</dbReference>
<feature type="compositionally biased region" description="Polar residues" evidence="1">
    <location>
        <begin position="216"/>
        <end position="226"/>
    </location>
</feature>
<comment type="caution">
    <text evidence="2">The sequence shown here is derived from an EMBL/GenBank/DDBJ whole genome shotgun (WGS) entry which is preliminary data.</text>
</comment>
<feature type="compositionally biased region" description="Basic and acidic residues" evidence="1">
    <location>
        <begin position="405"/>
        <end position="414"/>
    </location>
</feature>
<feature type="compositionally biased region" description="Basic and acidic residues" evidence="1">
    <location>
        <begin position="376"/>
        <end position="396"/>
    </location>
</feature>
<feature type="compositionally biased region" description="Acidic residues" evidence="1">
    <location>
        <begin position="415"/>
        <end position="427"/>
    </location>
</feature>
<reference evidence="2 3" key="1">
    <citation type="submission" date="2019-03" db="EMBL/GenBank/DDBJ databases">
        <title>Single cell metagenomics reveals metabolic interactions within the superorganism composed of flagellate Streblomastix strix and complex community of Bacteroidetes bacteria on its surface.</title>
        <authorList>
            <person name="Treitli S.C."/>
            <person name="Kolisko M."/>
            <person name="Husnik F."/>
            <person name="Keeling P."/>
            <person name="Hampl V."/>
        </authorList>
    </citation>
    <scope>NUCLEOTIDE SEQUENCE [LARGE SCALE GENOMIC DNA]</scope>
    <source>
        <strain evidence="2">ST1C</strain>
    </source>
</reference>
<feature type="compositionally biased region" description="Basic residues" evidence="1">
    <location>
        <begin position="365"/>
        <end position="375"/>
    </location>
</feature>
<evidence type="ECO:0000313" key="3">
    <source>
        <dbReference type="Proteomes" id="UP000324800"/>
    </source>
</evidence>
<feature type="region of interest" description="Disordered" evidence="1">
    <location>
        <begin position="216"/>
        <end position="287"/>
    </location>
</feature>
<gene>
    <name evidence="2" type="ORF">EZS28_029687</name>
</gene>
<dbReference type="EMBL" id="SNRW01011718">
    <property type="protein sequence ID" value="KAA6374786.1"/>
    <property type="molecule type" value="Genomic_DNA"/>
</dbReference>
<proteinExistence type="predicted"/>
<protein>
    <submittedName>
        <fullName evidence="2">Uncharacterized protein</fullName>
    </submittedName>
</protein>
<evidence type="ECO:0000313" key="2">
    <source>
        <dbReference type="EMBL" id="KAA6374786.1"/>
    </source>
</evidence>
<dbReference type="AlphaFoldDB" id="A0A5J4UVS1"/>
<organism evidence="2 3">
    <name type="scientific">Streblomastix strix</name>
    <dbReference type="NCBI Taxonomy" id="222440"/>
    <lineage>
        <taxon>Eukaryota</taxon>
        <taxon>Metamonada</taxon>
        <taxon>Preaxostyla</taxon>
        <taxon>Oxymonadida</taxon>
        <taxon>Streblomastigidae</taxon>
        <taxon>Streblomastix</taxon>
    </lineage>
</organism>